<evidence type="ECO:0000313" key="1">
    <source>
        <dbReference type="EMBL" id="GIE39864.1"/>
    </source>
</evidence>
<sequence length="56" mass="5656">MSGGFVPGLKGRWSGVSGGFVPGMKGRWSGVSGGIVPGMKRVAVTLTAVTSTAVRY</sequence>
<keyword evidence="2" id="KW-1185">Reference proteome</keyword>
<reference evidence="1 2" key="1">
    <citation type="submission" date="2021-01" db="EMBL/GenBank/DDBJ databases">
        <title>Whole genome shotgun sequence of Actinoplanes lobatus NBRC 12513.</title>
        <authorList>
            <person name="Komaki H."/>
            <person name="Tamura T."/>
        </authorList>
    </citation>
    <scope>NUCLEOTIDE SEQUENCE [LARGE SCALE GENOMIC DNA]</scope>
    <source>
        <strain evidence="1 2">NBRC 12513</strain>
    </source>
</reference>
<dbReference type="Proteomes" id="UP000631312">
    <property type="component" value="Unassembled WGS sequence"/>
</dbReference>
<name>A0ABQ4AFT5_9ACTN</name>
<organism evidence="1 2">
    <name type="scientific">Actinoplanes lobatus</name>
    <dbReference type="NCBI Taxonomy" id="113568"/>
    <lineage>
        <taxon>Bacteria</taxon>
        <taxon>Bacillati</taxon>
        <taxon>Actinomycetota</taxon>
        <taxon>Actinomycetes</taxon>
        <taxon>Micromonosporales</taxon>
        <taxon>Micromonosporaceae</taxon>
        <taxon>Actinoplanes</taxon>
    </lineage>
</organism>
<dbReference type="EMBL" id="BOMP01000035">
    <property type="protein sequence ID" value="GIE39864.1"/>
    <property type="molecule type" value="Genomic_DNA"/>
</dbReference>
<protein>
    <submittedName>
        <fullName evidence="1">Uncharacterized protein</fullName>
    </submittedName>
</protein>
<accession>A0ABQ4AFT5</accession>
<proteinExistence type="predicted"/>
<evidence type="ECO:0000313" key="2">
    <source>
        <dbReference type="Proteomes" id="UP000631312"/>
    </source>
</evidence>
<comment type="caution">
    <text evidence="1">The sequence shown here is derived from an EMBL/GenBank/DDBJ whole genome shotgun (WGS) entry which is preliminary data.</text>
</comment>
<gene>
    <name evidence="1" type="ORF">Alo02nite_27620</name>
</gene>